<proteinExistence type="predicted"/>
<dbReference type="RefSeq" id="WP_131270181.1">
    <property type="nucleotide sequence ID" value="NZ_SJOA01000001.1"/>
</dbReference>
<dbReference type="AlphaFoldDB" id="A0A4R0ER19"/>
<dbReference type="Proteomes" id="UP000291380">
    <property type="component" value="Unassembled WGS sequence"/>
</dbReference>
<sequence>MANLLAFEMGGAWIVKLIKVIALTAGVIALSACATVGKFEKRMEAKKGLTKEQLIDDMGIPDKEYKSDSFEVVEYNQHDTVRLPNSSSSYVIGNQIQTTTTNNTFDISCKLEFKLVNGVVKNYRYKGRLCTSY</sequence>
<accession>A0A4R0ER19</accession>
<keyword evidence="1" id="KW-1133">Transmembrane helix</keyword>
<dbReference type="EMBL" id="SJOA01000001">
    <property type="protein sequence ID" value="TCB62232.1"/>
    <property type="molecule type" value="Genomic_DNA"/>
</dbReference>
<keyword evidence="1" id="KW-0472">Membrane</keyword>
<organism evidence="2 3">
    <name type="scientific">Acinetobacter terrae</name>
    <dbReference type="NCBI Taxonomy" id="2731247"/>
    <lineage>
        <taxon>Bacteria</taxon>
        <taxon>Pseudomonadati</taxon>
        <taxon>Pseudomonadota</taxon>
        <taxon>Gammaproteobacteria</taxon>
        <taxon>Moraxellales</taxon>
        <taxon>Moraxellaceae</taxon>
        <taxon>Acinetobacter</taxon>
        <taxon>Acinetobacter Taxon 24</taxon>
    </lineage>
</organism>
<keyword evidence="1" id="KW-0812">Transmembrane</keyword>
<gene>
    <name evidence="2" type="ORF">E0H85_01545</name>
</gene>
<feature type="transmembrane region" description="Helical" evidence="1">
    <location>
        <begin position="12"/>
        <end position="37"/>
    </location>
</feature>
<protein>
    <submittedName>
        <fullName evidence="2">Uncharacterized protein</fullName>
    </submittedName>
</protein>
<dbReference type="OrthoDB" id="9943893at2"/>
<reference evidence="2 3" key="1">
    <citation type="submission" date="2019-02" db="EMBL/GenBank/DDBJ databases">
        <title>High diversity of culturable Acinetobacter species in natural soil and water ecosystems.</title>
        <authorList>
            <person name="Radolfova-Krizova L."/>
            <person name="Nemec A."/>
        </authorList>
    </citation>
    <scope>NUCLEOTIDE SEQUENCE [LARGE SCALE GENOMIC DNA]</scope>
    <source>
        <strain evidence="2 3">ANC 4281</strain>
    </source>
</reference>
<evidence type="ECO:0000256" key="1">
    <source>
        <dbReference type="SAM" id="Phobius"/>
    </source>
</evidence>
<evidence type="ECO:0000313" key="3">
    <source>
        <dbReference type="Proteomes" id="UP000291380"/>
    </source>
</evidence>
<name>A0A4R0ER19_9GAMM</name>
<comment type="caution">
    <text evidence="2">The sequence shown here is derived from an EMBL/GenBank/DDBJ whole genome shotgun (WGS) entry which is preliminary data.</text>
</comment>
<evidence type="ECO:0000313" key="2">
    <source>
        <dbReference type="EMBL" id="TCB62232.1"/>
    </source>
</evidence>